<keyword evidence="12 17" id="KW-0326">Glycosidase</keyword>
<evidence type="ECO:0000256" key="2">
    <source>
        <dbReference type="ARBA" id="ARBA00006375"/>
    </source>
</evidence>
<evidence type="ECO:0000256" key="4">
    <source>
        <dbReference type="ARBA" id="ARBA00022692"/>
    </source>
</evidence>
<evidence type="ECO:0000256" key="12">
    <source>
        <dbReference type="ARBA" id="ARBA00023295"/>
    </source>
</evidence>
<keyword evidence="3" id="KW-0813">Transport</keyword>
<accession>A0A507FMB8</accession>
<evidence type="ECO:0000313" key="20">
    <source>
        <dbReference type="EMBL" id="TPX76775.1"/>
    </source>
</evidence>
<evidence type="ECO:0000256" key="7">
    <source>
        <dbReference type="ARBA" id="ARBA00022801"/>
    </source>
</evidence>
<comment type="similarity">
    <text evidence="2">Belongs to the mitochondrial carrier (TC 2.A.29) family.</text>
</comment>
<keyword evidence="18" id="KW-0732">Signal</keyword>
<dbReference type="PROSITE" id="PS50920">
    <property type="entry name" value="SOLCAR"/>
    <property type="match status" value="3"/>
</dbReference>
<feature type="repeat" description="Solcar" evidence="16">
    <location>
        <begin position="573"/>
        <end position="662"/>
    </location>
</feature>
<feature type="repeat" description="Solcar" evidence="16">
    <location>
        <begin position="670"/>
        <end position="757"/>
    </location>
</feature>
<dbReference type="PRINTS" id="PR00926">
    <property type="entry name" value="MITOCARRIER"/>
</dbReference>
<evidence type="ECO:0000256" key="8">
    <source>
        <dbReference type="ARBA" id="ARBA00022837"/>
    </source>
</evidence>
<comment type="function">
    <text evidence="13">Calcium-dependent mitochondrial aspartate and glutamate carrier. Transport of glutamate in mitochondria is required for mitochondrial transamination reactions and ornithine synthesis. Plays also a role in malate-aspartate NADH shuttle, which is critical for growth on acetate and fatty acids.</text>
</comment>
<dbReference type="InterPro" id="IPR002067">
    <property type="entry name" value="MCP"/>
</dbReference>
<sequence>MHRTRPRRHRAVLLLPFILQVLAVSLAPGATPPEGFKLQLGAWLAAPDTPAVFNSKLGRKTAFFQAAVSIPFNVAASGEVELDPPADGKFYTYTWNVTHWDDSSQAGAFITAYADQKSPNGGPQGMDLVSDDAITRLAMRLNSIVGRKVYLRWLPEMNGDWMLFGKKPEQYVRLWIRMFRIMRAVAPDVVLVWSPNFDLASGDDGYWPGSQYVDWVGISCYYKGYGVNDLVPKEFVANNIATVYSEYAAINNLPFAISEGSGGWQHGPGSSPITGERFANVRSLVDQTTFQKSFWEAVLNPSVFAMFPLLRAVCIFEMQKMEDFDTDFRVSADAHVLSAFLEIVNAMDDAGYLVWANTVSAPTPPTPNTTALMITESAYTEAQTAGTMTVKSAAASQSRVISRLSNRTPSVDASIFGMITEVALGLGLGASVIALTSAKNTDQTPPQTHALSLQSLVRIARSTDTVLAVAALAGSVKISPADYTRIQTQLDPQSYLLLSETDIAVLFLAASHGDAQVKEVDPAAILSLVADLIQPTFRVLPPTGALPTLPVPARISIESILGHSASPTTKEVFKSSYNFALASVAGAIGATFVYPIDLVKTRMQNQRKVVGEMAYKNSWDCFKQVLKNEGFVGLYSGLGPQLVGVAPEKAIKLTVNDLVRRNFTNKDGSIVLGAEILAGCAAGASQVIFTNPLEIVKIRLQVQGEAARTTGAVRQGAMQIIRSLGLFGLYKGVTACLMRDVPFSGIYFPVYAHLKKDIFHEGRDGKKLAIGAIAGIPAAYLVTPADVIKTRLQVAARSGETTYSGVFDAFRKILKEEGPRAFFKGGVARVLRSSPQFGVTLASFELIQQALSKYIAV</sequence>
<feature type="domain" description="GH26" evidence="19">
    <location>
        <begin position="9"/>
        <end position="340"/>
    </location>
</feature>
<dbReference type="SUPFAM" id="SSF51445">
    <property type="entry name" value="(Trans)glycosidases"/>
    <property type="match status" value="1"/>
</dbReference>
<dbReference type="Proteomes" id="UP000320333">
    <property type="component" value="Unassembled WGS sequence"/>
</dbReference>
<feature type="repeat" description="Solcar" evidence="16">
    <location>
        <begin position="762"/>
        <end position="850"/>
    </location>
</feature>
<evidence type="ECO:0000256" key="3">
    <source>
        <dbReference type="ARBA" id="ARBA00022448"/>
    </source>
</evidence>
<gene>
    <name evidence="20" type="ORF">CcCBS67573_g01943</name>
</gene>
<evidence type="ECO:0000256" key="14">
    <source>
        <dbReference type="ARBA" id="ARBA00073787"/>
    </source>
</evidence>
<dbReference type="GO" id="GO:0004553">
    <property type="term" value="F:hydrolase activity, hydrolyzing O-glycosyl compounds"/>
    <property type="evidence" value="ECO:0007669"/>
    <property type="project" value="InterPro"/>
</dbReference>
<dbReference type="Pfam" id="PF02156">
    <property type="entry name" value="Glyco_hydro_26"/>
    <property type="match status" value="1"/>
</dbReference>
<organism evidence="20 21">
    <name type="scientific">Chytriomyces confervae</name>
    <dbReference type="NCBI Taxonomy" id="246404"/>
    <lineage>
        <taxon>Eukaryota</taxon>
        <taxon>Fungi</taxon>
        <taxon>Fungi incertae sedis</taxon>
        <taxon>Chytridiomycota</taxon>
        <taxon>Chytridiomycota incertae sedis</taxon>
        <taxon>Chytridiomycetes</taxon>
        <taxon>Chytridiales</taxon>
        <taxon>Chytriomycetaceae</taxon>
        <taxon>Chytriomyces</taxon>
    </lineage>
</organism>
<evidence type="ECO:0000256" key="1">
    <source>
        <dbReference type="ARBA" id="ARBA00004448"/>
    </source>
</evidence>
<feature type="signal peptide" evidence="18">
    <location>
        <begin position="1"/>
        <end position="23"/>
    </location>
</feature>
<name>A0A507FMB8_9FUNG</name>
<feature type="active site" description="Nucleophile" evidence="17">
    <location>
        <position position="259"/>
    </location>
</feature>
<dbReference type="Gene3D" id="3.20.20.80">
    <property type="entry name" value="Glycosidases"/>
    <property type="match status" value="1"/>
</dbReference>
<dbReference type="GO" id="GO:0015183">
    <property type="term" value="F:L-aspartate transmembrane transporter activity"/>
    <property type="evidence" value="ECO:0007669"/>
    <property type="project" value="TreeGrafter"/>
</dbReference>
<evidence type="ECO:0000256" key="9">
    <source>
        <dbReference type="ARBA" id="ARBA00022989"/>
    </source>
</evidence>
<evidence type="ECO:0000256" key="16">
    <source>
        <dbReference type="PROSITE-ProRule" id="PRU00282"/>
    </source>
</evidence>
<dbReference type="InterPro" id="IPR022790">
    <property type="entry name" value="GH26_dom"/>
</dbReference>
<dbReference type="SUPFAM" id="SSF103506">
    <property type="entry name" value="Mitochondrial carrier"/>
    <property type="match status" value="1"/>
</dbReference>
<keyword evidence="7 17" id="KW-0378">Hydrolase</keyword>
<dbReference type="PANTHER" id="PTHR45678:SF9">
    <property type="entry name" value="CALCIUM-BINDING MITOCHONDRIAL CARRIER PROTEIN ARALAR1"/>
    <property type="match status" value="1"/>
</dbReference>
<keyword evidence="6" id="KW-0999">Mitochondrion inner membrane</keyword>
<evidence type="ECO:0000256" key="18">
    <source>
        <dbReference type="SAM" id="SignalP"/>
    </source>
</evidence>
<evidence type="ECO:0000313" key="21">
    <source>
        <dbReference type="Proteomes" id="UP000320333"/>
    </source>
</evidence>
<comment type="similarity">
    <text evidence="17">Belongs to the glycosyl hydrolase 26 family.</text>
</comment>
<evidence type="ECO:0000256" key="6">
    <source>
        <dbReference type="ARBA" id="ARBA00022792"/>
    </source>
</evidence>
<dbReference type="GO" id="GO:0005313">
    <property type="term" value="F:L-glutamate transmembrane transporter activity"/>
    <property type="evidence" value="ECO:0007669"/>
    <property type="project" value="TreeGrafter"/>
</dbReference>
<feature type="chain" id="PRO_5021264583" description="Mitochondrial aspartate-glutamate transporter AGC1" evidence="18">
    <location>
        <begin position="24"/>
        <end position="857"/>
    </location>
</feature>
<proteinExistence type="inferred from homology"/>
<dbReference type="EMBL" id="QEAP01000036">
    <property type="protein sequence ID" value="TPX76775.1"/>
    <property type="molecule type" value="Genomic_DNA"/>
</dbReference>
<reference evidence="20 21" key="1">
    <citation type="journal article" date="2019" name="Sci. Rep.">
        <title>Comparative genomics of chytrid fungi reveal insights into the obligate biotrophic and pathogenic lifestyle of Synchytrium endobioticum.</title>
        <authorList>
            <person name="van de Vossenberg B.T.L.H."/>
            <person name="Warris S."/>
            <person name="Nguyen H.D.T."/>
            <person name="van Gent-Pelzer M.P.E."/>
            <person name="Joly D.L."/>
            <person name="van de Geest H.C."/>
            <person name="Bonants P.J.M."/>
            <person name="Smith D.S."/>
            <person name="Levesque C.A."/>
            <person name="van der Lee T.A.J."/>
        </authorList>
    </citation>
    <scope>NUCLEOTIDE SEQUENCE [LARGE SCALE GENOMIC DNA]</scope>
    <source>
        <strain evidence="20 21">CBS 675.73</strain>
    </source>
</reference>
<keyword evidence="21" id="KW-1185">Reference proteome</keyword>
<dbReference type="OrthoDB" id="428177at2759"/>
<dbReference type="InterPro" id="IPR023395">
    <property type="entry name" value="MCP_dom_sf"/>
</dbReference>
<keyword evidence="9" id="KW-1133">Transmembrane helix</keyword>
<protein>
    <recommendedName>
        <fullName evidence="14">Mitochondrial aspartate-glutamate transporter AGC1</fullName>
    </recommendedName>
    <alternativeName>
        <fullName evidence="15">Aspartate-glutamate carrier 1</fullName>
    </alternativeName>
</protein>
<keyword evidence="5" id="KW-0677">Repeat</keyword>
<dbReference type="InterPro" id="IPR051028">
    <property type="entry name" value="Mito_Solute_Carrier"/>
</dbReference>
<evidence type="ECO:0000259" key="19">
    <source>
        <dbReference type="PROSITE" id="PS51764"/>
    </source>
</evidence>
<keyword evidence="10" id="KW-0496">Mitochondrion</keyword>
<comment type="subcellular location">
    <subcellularLocation>
        <location evidence="1">Mitochondrion inner membrane</location>
        <topology evidence="1">Multi-pass membrane protein</topology>
    </subcellularLocation>
</comment>
<dbReference type="GO" id="GO:0043490">
    <property type="term" value="P:malate-aspartate shuttle"/>
    <property type="evidence" value="ECO:0007669"/>
    <property type="project" value="TreeGrafter"/>
</dbReference>
<evidence type="ECO:0000256" key="15">
    <source>
        <dbReference type="ARBA" id="ARBA00082232"/>
    </source>
</evidence>
<dbReference type="PANTHER" id="PTHR45678">
    <property type="entry name" value="MITOCHONDRIAL 2-OXODICARBOXYLATE CARRIER 1-RELATED"/>
    <property type="match status" value="1"/>
</dbReference>
<keyword evidence="11 16" id="KW-0472">Membrane</keyword>
<dbReference type="PROSITE" id="PS51764">
    <property type="entry name" value="GH26"/>
    <property type="match status" value="1"/>
</dbReference>
<evidence type="ECO:0000256" key="10">
    <source>
        <dbReference type="ARBA" id="ARBA00023128"/>
    </source>
</evidence>
<dbReference type="FunFam" id="1.50.40.10:FF:000004">
    <property type="entry name" value="Calcium-binding mitochondrial carrier protein Aralar1"/>
    <property type="match status" value="1"/>
</dbReference>
<evidence type="ECO:0000256" key="5">
    <source>
        <dbReference type="ARBA" id="ARBA00022737"/>
    </source>
</evidence>
<comment type="caution">
    <text evidence="20">The sequence shown here is derived from an EMBL/GenBank/DDBJ whole genome shotgun (WGS) entry which is preliminary data.</text>
</comment>
<feature type="active site" description="Proton donor" evidence="17">
    <location>
        <position position="156"/>
    </location>
</feature>
<keyword evidence="4 16" id="KW-0812">Transmembrane</keyword>
<dbReference type="Pfam" id="PF00153">
    <property type="entry name" value="Mito_carr"/>
    <property type="match status" value="3"/>
</dbReference>
<dbReference type="InterPro" id="IPR017853">
    <property type="entry name" value="GH"/>
</dbReference>
<dbReference type="GO" id="GO:0005743">
    <property type="term" value="C:mitochondrial inner membrane"/>
    <property type="evidence" value="ECO:0007669"/>
    <property type="project" value="UniProtKB-SubCell"/>
</dbReference>
<dbReference type="InterPro" id="IPR018108">
    <property type="entry name" value="MCP_transmembrane"/>
</dbReference>
<evidence type="ECO:0000256" key="13">
    <source>
        <dbReference type="ARBA" id="ARBA00059916"/>
    </source>
</evidence>
<keyword evidence="8" id="KW-0106">Calcium</keyword>
<evidence type="ECO:0000256" key="11">
    <source>
        <dbReference type="ARBA" id="ARBA00023136"/>
    </source>
</evidence>
<dbReference type="Gene3D" id="1.50.40.10">
    <property type="entry name" value="Mitochondrial carrier domain"/>
    <property type="match status" value="1"/>
</dbReference>
<dbReference type="AlphaFoldDB" id="A0A507FMB8"/>
<evidence type="ECO:0000256" key="17">
    <source>
        <dbReference type="PROSITE-ProRule" id="PRU01100"/>
    </source>
</evidence>